<proteinExistence type="predicted"/>
<evidence type="ECO:0000256" key="1">
    <source>
        <dbReference type="SAM" id="MobiDB-lite"/>
    </source>
</evidence>
<dbReference type="AlphaFoldDB" id="A0A8J6LES0"/>
<reference evidence="2" key="2">
    <citation type="submission" date="2021-08" db="EMBL/GenBank/DDBJ databases">
        <authorList>
            <person name="Eriksson T."/>
        </authorList>
    </citation>
    <scope>NUCLEOTIDE SEQUENCE</scope>
    <source>
        <strain evidence="2">Stoneville</strain>
        <tissue evidence="2">Whole head</tissue>
    </source>
</reference>
<evidence type="ECO:0000313" key="2">
    <source>
        <dbReference type="EMBL" id="KAH0817222.1"/>
    </source>
</evidence>
<protein>
    <submittedName>
        <fullName evidence="2">Uncharacterized protein</fullName>
    </submittedName>
</protein>
<feature type="region of interest" description="Disordered" evidence="1">
    <location>
        <begin position="117"/>
        <end position="224"/>
    </location>
</feature>
<gene>
    <name evidence="2" type="ORF">GEV33_005569</name>
</gene>
<accession>A0A8J6LES0</accession>
<feature type="compositionally biased region" description="Polar residues" evidence="1">
    <location>
        <begin position="117"/>
        <end position="127"/>
    </location>
</feature>
<comment type="caution">
    <text evidence="2">The sequence shown here is derived from an EMBL/GenBank/DDBJ whole genome shotgun (WGS) entry which is preliminary data.</text>
</comment>
<evidence type="ECO:0000313" key="3">
    <source>
        <dbReference type="Proteomes" id="UP000719412"/>
    </source>
</evidence>
<name>A0A8J6LES0_TENMO</name>
<keyword evidence="3" id="KW-1185">Reference proteome</keyword>
<organism evidence="2 3">
    <name type="scientific">Tenebrio molitor</name>
    <name type="common">Yellow mealworm beetle</name>
    <dbReference type="NCBI Taxonomy" id="7067"/>
    <lineage>
        <taxon>Eukaryota</taxon>
        <taxon>Metazoa</taxon>
        <taxon>Ecdysozoa</taxon>
        <taxon>Arthropoda</taxon>
        <taxon>Hexapoda</taxon>
        <taxon>Insecta</taxon>
        <taxon>Pterygota</taxon>
        <taxon>Neoptera</taxon>
        <taxon>Endopterygota</taxon>
        <taxon>Coleoptera</taxon>
        <taxon>Polyphaga</taxon>
        <taxon>Cucujiformia</taxon>
        <taxon>Tenebrionidae</taxon>
        <taxon>Tenebrio</taxon>
    </lineage>
</organism>
<dbReference type="EMBL" id="JABDTM020020051">
    <property type="protein sequence ID" value="KAH0817222.1"/>
    <property type="molecule type" value="Genomic_DNA"/>
</dbReference>
<reference evidence="2" key="1">
    <citation type="journal article" date="2020" name="J Insects Food Feed">
        <title>The yellow mealworm (Tenebrio molitor) genome: a resource for the emerging insects as food and feed industry.</title>
        <authorList>
            <person name="Eriksson T."/>
            <person name="Andere A."/>
            <person name="Kelstrup H."/>
            <person name="Emery V."/>
            <person name="Picard C."/>
        </authorList>
    </citation>
    <scope>NUCLEOTIDE SEQUENCE</scope>
    <source>
        <strain evidence="2">Stoneville</strain>
        <tissue evidence="2">Whole head</tissue>
    </source>
</reference>
<sequence length="392" mass="42213">MQISSEVPTKRPRTEKRLHKAELAPVRLKTCTAPAPRPGHCSLHYYHVLGIEEGDAGSRSIDGGAMERRPSMAIPQRNSHRELTGWFSDPSRATVTLLTPYGRSRGVEGALTLASNSLDWDSPSAKTGTVKRRPVSGDCLTDKDEPSRNSPGGRCKGGQVRFASPPARISGDNPSKDVSPTTKPSRIPSFHVLKSHKSQSPKSNSRQDEAATVNPSRSVDKGGTGVGTKWLALKRAPFACNLEAPRKTQDQQGYRPMEVSEGGSSSETPDQHAYLAEYGKAGKLSDTDSGIASPISPSSLYGFLGYVDKNKEGCSQIISQEERLKLLCLRETVKQKHKGGGALAINSNKEEADGFMVVWCVPRIPRLIQKTRESGVVAGTTAVAIPVTSSSQ</sequence>
<feature type="compositionally biased region" description="Polar residues" evidence="1">
    <location>
        <begin position="172"/>
        <end position="184"/>
    </location>
</feature>
<dbReference type="Proteomes" id="UP000719412">
    <property type="component" value="Unassembled WGS sequence"/>
</dbReference>
<feature type="region of interest" description="Disordered" evidence="1">
    <location>
        <begin position="242"/>
        <end position="270"/>
    </location>
</feature>